<feature type="transmembrane region" description="Helical" evidence="9">
    <location>
        <begin position="53"/>
        <end position="74"/>
    </location>
</feature>
<keyword evidence="9" id="KW-1133">Transmembrane helix</keyword>
<dbReference type="PANTHER" id="PTHR14155">
    <property type="entry name" value="RING FINGER DOMAIN-CONTAINING"/>
    <property type="match status" value="1"/>
</dbReference>
<evidence type="ECO:0000313" key="11">
    <source>
        <dbReference type="EnsemblPlants" id="OPUNC03G14050.1"/>
    </source>
</evidence>
<protein>
    <recommendedName>
        <fullName evidence="2">RING-type E3 ubiquitin transferase</fullName>
        <ecNumber evidence="2">2.3.2.27</ecNumber>
    </recommendedName>
</protein>
<evidence type="ECO:0000256" key="9">
    <source>
        <dbReference type="SAM" id="Phobius"/>
    </source>
</evidence>
<dbReference type="InterPro" id="IPR053238">
    <property type="entry name" value="RING-H2_zinc_finger"/>
</dbReference>
<evidence type="ECO:0000256" key="3">
    <source>
        <dbReference type="ARBA" id="ARBA00022723"/>
    </source>
</evidence>
<dbReference type="AlphaFoldDB" id="A0A0E0KCR2"/>
<proteinExistence type="inferred from homology"/>
<keyword evidence="4 7" id="KW-0863">Zinc-finger</keyword>
<sequence>MLRAVHLRLSPAAPAAPSSRDGEARACYGIVVARVSLLLLCALVSAVGVVRAFAATGVLVLLLAPTDAFAVALAPTASVNASARPAPMVRLQTMRGGSAAASASGRQLLSCPCACGLMAGAGIGVLSAFAYEPNGSGVGGAHMCAVCLEDVRTGEMVRRLPACGHLFHEDCVDVWLRVHRTCSLCRRVLLPARGRPTSSSPMRRRRRPAYGSEKRKDERERGGRGEEEDDEV</sequence>
<evidence type="ECO:0000259" key="10">
    <source>
        <dbReference type="PROSITE" id="PS50089"/>
    </source>
</evidence>
<dbReference type="PANTHER" id="PTHR14155:SF529">
    <property type="entry name" value="OS06G0534900 PROTEIN"/>
    <property type="match status" value="1"/>
</dbReference>
<comment type="similarity">
    <text evidence="6">Belongs to the RING-type zinc finger family. ATL subfamily.</text>
</comment>
<feature type="compositionally biased region" description="Basic and acidic residues" evidence="8">
    <location>
        <begin position="212"/>
        <end position="225"/>
    </location>
</feature>
<feature type="domain" description="RING-type" evidence="10">
    <location>
        <begin position="144"/>
        <end position="186"/>
    </location>
</feature>
<keyword evidence="12" id="KW-1185">Reference proteome</keyword>
<evidence type="ECO:0000313" key="12">
    <source>
        <dbReference type="Proteomes" id="UP000026962"/>
    </source>
</evidence>
<reference evidence="11" key="2">
    <citation type="submission" date="2018-05" db="EMBL/GenBank/DDBJ databases">
        <title>OpunRS2 (Oryza punctata Reference Sequence Version 2).</title>
        <authorList>
            <person name="Zhang J."/>
            <person name="Kudrna D."/>
            <person name="Lee S."/>
            <person name="Talag J."/>
            <person name="Welchert J."/>
            <person name="Wing R.A."/>
        </authorList>
    </citation>
    <scope>NUCLEOTIDE SEQUENCE [LARGE SCALE GENOMIC DNA]</scope>
</reference>
<dbReference type="SUPFAM" id="SSF57850">
    <property type="entry name" value="RING/U-box"/>
    <property type="match status" value="1"/>
</dbReference>
<keyword evidence="9" id="KW-0472">Membrane</keyword>
<dbReference type="Gramene" id="OPUNC03G14050.1">
    <property type="protein sequence ID" value="OPUNC03G14050.1"/>
    <property type="gene ID" value="OPUNC03G14050"/>
</dbReference>
<dbReference type="Gene3D" id="3.30.40.10">
    <property type="entry name" value="Zinc/RING finger domain, C3HC4 (zinc finger)"/>
    <property type="match status" value="1"/>
</dbReference>
<evidence type="ECO:0000256" key="7">
    <source>
        <dbReference type="PROSITE-ProRule" id="PRU00175"/>
    </source>
</evidence>
<feature type="transmembrane region" description="Helical" evidence="9">
    <location>
        <begin position="26"/>
        <end position="47"/>
    </location>
</feature>
<comment type="catalytic activity">
    <reaction evidence="1">
        <text>S-ubiquitinyl-[E2 ubiquitin-conjugating enzyme]-L-cysteine + [acceptor protein]-L-lysine = [E2 ubiquitin-conjugating enzyme]-L-cysteine + N(6)-ubiquitinyl-[acceptor protein]-L-lysine.</text>
        <dbReference type="EC" id="2.3.2.27"/>
    </reaction>
</comment>
<feature type="region of interest" description="Disordered" evidence="8">
    <location>
        <begin position="195"/>
        <end position="232"/>
    </location>
</feature>
<evidence type="ECO:0000256" key="8">
    <source>
        <dbReference type="SAM" id="MobiDB-lite"/>
    </source>
</evidence>
<dbReference type="InterPro" id="IPR001841">
    <property type="entry name" value="Znf_RING"/>
</dbReference>
<keyword evidence="9" id="KW-0812">Transmembrane</keyword>
<dbReference type="GO" id="GO:0008270">
    <property type="term" value="F:zinc ion binding"/>
    <property type="evidence" value="ECO:0007669"/>
    <property type="project" value="UniProtKB-KW"/>
</dbReference>
<dbReference type="EC" id="2.3.2.27" evidence="2"/>
<dbReference type="InterPro" id="IPR013083">
    <property type="entry name" value="Znf_RING/FYVE/PHD"/>
</dbReference>
<keyword evidence="5" id="KW-0862">Zinc</keyword>
<evidence type="ECO:0000256" key="4">
    <source>
        <dbReference type="ARBA" id="ARBA00022771"/>
    </source>
</evidence>
<name>A0A0E0KCR2_ORYPU</name>
<evidence type="ECO:0000256" key="5">
    <source>
        <dbReference type="ARBA" id="ARBA00022833"/>
    </source>
</evidence>
<evidence type="ECO:0000256" key="1">
    <source>
        <dbReference type="ARBA" id="ARBA00000900"/>
    </source>
</evidence>
<keyword evidence="3" id="KW-0479">Metal-binding</keyword>
<reference evidence="11" key="1">
    <citation type="submission" date="2015-04" db="UniProtKB">
        <authorList>
            <consortium name="EnsemblPlants"/>
        </authorList>
    </citation>
    <scope>IDENTIFICATION</scope>
</reference>
<evidence type="ECO:0000256" key="6">
    <source>
        <dbReference type="ARBA" id="ARBA00024209"/>
    </source>
</evidence>
<dbReference type="HOGENOM" id="CLU_013137_12_0_1"/>
<dbReference type="Pfam" id="PF13639">
    <property type="entry name" value="zf-RING_2"/>
    <property type="match status" value="1"/>
</dbReference>
<dbReference type="PROSITE" id="PS50089">
    <property type="entry name" value="ZF_RING_2"/>
    <property type="match status" value="1"/>
</dbReference>
<dbReference type="Proteomes" id="UP000026962">
    <property type="component" value="Chromosome 3"/>
</dbReference>
<dbReference type="OMA" id="CESCACY"/>
<dbReference type="EnsemblPlants" id="OPUNC03G14050.1">
    <property type="protein sequence ID" value="OPUNC03G14050.1"/>
    <property type="gene ID" value="OPUNC03G14050"/>
</dbReference>
<accession>A0A0E0KCR2</accession>
<dbReference type="STRING" id="4537.A0A0E0KCR2"/>
<evidence type="ECO:0000256" key="2">
    <source>
        <dbReference type="ARBA" id="ARBA00012483"/>
    </source>
</evidence>
<dbReference type="eggNOG" id="KOG0800">
    <property type="taxonomic scope" value="Eukaryota"/>
</dbReference>
<organism evidence="11">
    <name type="scientific">Oryza punctata</name>
    <name type="common">Red rice</name>
    <dbReference type="NCBI Taxonomy" id="4537"/>
    <lineage>
        <taxon>Eukaryota</taxon>
        <taxon>Viridiplantae</taxon>
        <taxon>Streptophyta</taxon>
        <taxon>Embryophyta</taxon>
        <taxon>Tracheophyta</taxon>
        <taxon>Spermatophyta</taxon>
        <taxon>Magnoliopsida</taxon>
        <taxon>Liliopsida</taxon>
        <taxon>Poales</taxon>
        <taxon>Poaceae</taxon>
        <taxon>BOP clade</taxon>
        <taxon>Oryzoideae</taxon>
        <taxon>Oryzeae</taxon>
        <taxon>Oryzinae</taxon>
        <taxon>Oryza</taxon>
    </lineage>
</organism>
<dbReference type="GO" id="GO:0061630">
    <property type="term" value="F:ubiquitin protein ligase activity"/>
    <property type="evidence" value="ECO:0007669"/>
    <property type="project" value="UniProtKB-EC"/>
</dbReference>
<dbReference type="SMART" id="SM00184">
    <property type="entry name" value="RING"/>
    <property type="match status" value="1"/>
</dbReference>